<protein>
    <submittedName>
        <fullName evidence="1">Uncharacterized protein</fullName>
    </submittedName>
</protein>
<dbReference type="EMBL" id="CAWYQH010000002">
    <property type="protein sequence ID" value="CAK8674011.1"/>
    <property type="molecule type" value="Genomic_DNA"/>
</dbReference>
<proteinExistence type="predicted"/>
<comment type="caution">
    <text evidence="1">The sequence shown here is derived from an EMBL/GenBank/DDBJ whole genome shotgun (WGS) entry which is preliminary data.</text>
</comment>
<accession>A0ABP0F3K0</accession>
<dbReference type="PANTHER" id="PTHR46114:SF1">
    <property type="entry name" value="ZAD DOMAIN-CONTAINING PROTEIN"/>
    <property type="match status" value="1"/>
</dbReference>
<reference evidence="1 2" key="1">
    <citation type="submission" date="2024-02" db="EMBL/GenBank/DDBJ databases">
        <authorList>
            <person name="Daric V."/>
            <person name="Darras S."/>
        </authorList>
    </citation>
    <scope>NUCLEOTIDE SEQUENCE [LARGE SCALE GENOMIC DNA]</scope>
</reference>
<sequence>MSASSKRRKCCNDPDIFCYICGCFMLKSQQCNITTFVKRAYLAYFKVKLGDQDKSWAPHKACKTCVECLRSWSQGKGSQMKFGIPMIWREQRNHVDDCYFCLVSVKGYNKKSKHRLKYPNLDSALRPVPHSDEKPLQVFISLPELHEEAISSSEASFSEGESEIFQPAPEDLSDKPSQFNQMELNDLVRDLYLPKQSAELLASRLQERKLLKAGTSVTFFRKREEELLPYFASHNDFVYCNNIERLLLEMGLPQYDADEWRLFIDSSKRSLKCVLLHNGNVYGSIPIGHSVTMKEEYQNIKTVLEKFKYHEHSWLICVDLKMVNFLLGQQSGYTKYPCFLCYWDSRAKDQHWKKEEWPPRLTLTPGDKNIIRDQLVDIKKILLLPLHIKLGLMKQYVKALDHEGECFKYICYAFPGLSEEKKRAGIFNGPQIRQLLKDENFVKSMLPFEARAWNAFGAVVRNFLGNRKAENYKDLLRELLLSFEDLGCRMSIKVHYLKSHADEFPENLGKVSEEQGERFHQDIKIMEERYQGRWDCHMMADYCWSLKREIPDAAHKRKSLKRAFLSL</sequence>
<keyword evidence="2" id="KW-1185">Reference proteome</keyword>
<evidence type="ECO:0000313" key="1">
    <source>
        <dbReference type="EMBL" id="CAK8674011.1"/>
    </source>
</evidence>
<name>A0ABP0F3K0_CLALP</name>
<dbReference type="PANTHER" id="PTHR46114">
    <property type="entry name" value="APPLE DOMAIN-CONTAINING PROTEIN"/>
    <property type="match status" value="1"/>
</dbReference>
<evidence type="ECO:0000313" key="2">
    <source>
        <dbReference type="Proteomes" id="UP001642483"/>
    </source>
</evidence>
<gene>
    <name evidence="1" type="ORF">CVLEPA_LOCUS3733</name>
</gene>
<dbReference type="Proteomes" id="UP001642483">
    <property type="component" value="Unassembled WGS sequence"/>
</dbReference>
<organism evidence="1 2">
    <name type="scientific">Clavelina lepadiformis</name>
    <name type="common">Light-bulb sea squirt</name>
    <name type="synonym">Ascidia lepadiformis</name>
    <dbReference type="NCBI Taxonomy" id="159417"/>
    <lineage>
        <taxon>Eukaryota</taxon>
        <taxon>Metazoa</taxon>
        <taxon>Chordata</taxon>
        <taxon>Tunicata</taxon>
        <taxon>Ascidiacea</taxon>
        <taxon>Aplousobranchia</taxon>
        <taxon>Clavelinidae</taxon>
        <taxon>Clavelina</taxon>
    </lineage>
</organism>